<evidence type="ECO:0000313" key="4">
    <source>
        <dbReference type="Proteomes" id="UP001374803"/>
    </source>
</evidence>
<reference evidence="3" key="1">
    <citation type="submission" date="2021-12" db="EMBL/GenBank/DDBJ databases">
        <title>Discovery of the Pendulisporaceae a myxobacterial family with distinct sporulation behavior and unique specialized metabolism.</title>
        <authorList>
            <person name="Garcia R."/>
            <person name="Popoff A."/>
            <person name="Bader C.D."/>
            <person name="Loehr J."/>
            <person name="Walesch S."/>
            <person name="Walt C."/>
            <person name="Boldt J."/>
            <person name="Bunk B."/>
            <person name="Haeckl F.J.F.P.J."/>
            <person name="Gunesch A.P."/>
            <person name="Birkelbach J."/>
            <person name="Nuebel U."/>
            <person name="Pietschmann T."/>
            <person name="Bach T."/>
            <person name="Mueller R."/>
        </authorList>
    </citation>
    <scope>NUCLEOTIDE SEQUENCE</scope>
    <source>
        <strain evidence="3">MSr11367</strain>
    </source>
</reference>
<dbReference type="PROSITE" id="PS51257">
    <property type="entry name" value="PROKAR_LIPOPROTEIN"/>
    <property type="match status" value="1"/>
</dbReference>
<dbReference type="RefSeq" id="WP_394836814.1">
    <property type="nucleotide sequence ID" value="NZ_CP089929.1"/>
</dbReference>
<sequence>MLNFRRGRSNLLFLLAVGMVSTSVWISACGSDSPATPTGDAGGDVERDAAGPGDPGDGGSSPDVNDGSVVDGNVPGNACRADLQKDAKNCGACGHDCLGASCAAGLCEPERLSVGGMDDPRVAYALAADATNVYWRSSHNDSDAGRVYDAMYAVPKVGGPTRLVAKAAPGESWSLKPLVVANGNLYWINDSRYGFLTVPVGGGAVTAVYAGGGTIGDPGELAIGPGYLYFANFCSGLSRIPLPSGTPQTLQSEGCNYFMRRALAIDPGARFAFVTHRRSIIWQTNLADPNQDTNTKLLHLDNNGPIAADATRVYFTSGDEVKAMPIAGGAAVTVAAPLLTRSRENDKLLVDAKGLYWGKAAIVAARFGGTPFVLYPHPVEDFVVDGRYVYFTSGAGVFRLAK</sequence>
<accession>A0ABZ2LC62</accession>
<organism evidence="3 4">
    <name type="scientific">Pendulispora rubella</name>
    <dbReference type="NCBI Taxonomy" id="2741070"/>
    <lineage>
        <taxon>Bacteria</taxon>
        <taxon>Pseudomonadati</taxon>
        <taxon>Myxococcota</taxon>
        <taxon>Myxococcia</taxon>
        <taxon>Myxococcales</taxon>
        <taxon>Sorangiineae</taxon>
        <taxon>Pendulisporaceae</taxon>
        <taxon>Pendulispora</taxon>
    </lineage>
</organism>
<feature type="region of interest" description="Disordered" evidence="1">
    <location>
        <begin position="33"/>
        <end position="69"/>
    </location>
</feature>
<keyword evidence="2" id="KW-0732">Signal</keyword>
<name>A0ABZ2LC62_9BACT</name>
<proteinExistence type="predicted"/>
<gene>
    <name evidence="3" type="ORF">LVJ94_07885</name>
</gene>
<evidence type="ECO:0000256" key="1">
    <source>
        <dbReference type="SAM" id="MobiDB-lite"/>
    </source>
</evidence>
<protein>
    <submittedName>
        <fullName evidence="3">Uncharacterized protein</fullName>
    </submittedName>
</protein>
<dbReference type="SUPFAM" id="SSF63825">
    <property type="entry name" value="YWTD domain"/>
    <property type="match status" value="1"/>
</dbReference>
<dbReference type="Proteomes" id="UP001374803">
    <property type="component" value="Chromosome"/>
</dbReference>
<keyword evidence="4" id="KW-1185">Reference proteome</keyword>
<evidence type="ECO:0000313" key="3">
    <source>
        <dbReference type="EMBL" id="WXB07154.1"/>
    </source>
</evidence>
<feature type="compositionally biased region" description="Low complexity" evidence="1">
    <location>
        <begin position="60"/>
        <end position="69"/>
    </location>
</feature>
<feature type="chain" id="PRO_5046291524" evidence="2">
    <location>
        <begin position="27"/>
        <end position="402"/>
    </location>
</feature>
<feature type="signal peptide" evidence="2">
    <location>
        <begin position="1"/>
        <end position="26"/>
    </location>
</feature>
<dbReference type="EMBL" id="CP089983">
    <property type="protein sequence ID" value="WXB07154.1"/>
    <property type="molecule type" value="Genomic_DNA"/>
</dbReference>
<evidence type="ECO:0000256" key="2">
    <source>
        <dbReference type="SAM" id="SignalP"/>
    </source>
</evidence>